<accession>A0ABU3BLG5</accession>
<protein>
    <submittedName>
        <fullName evidence="2">Uncharacterized protein</fullName>
    </submittedName>
</protein>
<proteinExistence type="predicted"/>
<feature type="transmembrane region" description="Helical" evidence="1">
    <location>
        <begin position="7"/>
        <end position="26"/>
    </location>
</feature>
<dbReference type="EMBL" id="JAVRHU010000008">
    <property type="protein sequence ID" value="MDT0622945.1"/>
    <property type="molecule type" value="Genomic_DNA"/>
</dbReference>
<dbReference type="Gene3D" id="1.20.210.10">
    <property type="entry name" value="Cytochrome c oxidase-like, subunit I domain"/>
    <property type="match status" value="1"/>
</dbReference>
<evidence type="ECO:0000313" key="2">
    <source>
        <dbReference type="EMBL" id="MDT0622945.1"/>
    </source>
</evidence>
<name>A0ABU3BLG5_9FLAO</name>
<gene>
    <name evidence="2" type="ORF">RM520_15065</name>
</gene>
<feature type="transmembrane region" description="Helical" evidence="1">
    <location>
        <begin position="78"/>
        <end position="103"/>
    </location>
</feature>
<reference evidence="2 3" key="1">
    <citation type="submission" date="2023-09" db="EMBL/GenBank/DDBJ databases">
        <authorList>
            <person name="Rey-Velasco X."/>
        </authorList>
    </citation>
    <scope>NUCLEOTIDE SEQUENCE [LARGE SCALE GENOMIC DNA]</scope>
    <source>
        <strain evidence="2 3">P007</strain>
    </source>
</reference>
<organism evidence="2 3">
    <name type="scientific">Croceitalea vernalis</name>
    <dbReference type="NCBI Taxonomy" id="3075599"/>
    <lineage>
        <taxon>Bacteria</taxon>
        <taxon>Pseudomonadati</taxon>
        <taxon>Bacteroidota</taxon>
        <taxon>Flavobacteriia</taxon>
        <taxon>Flavobacteriales</taxon>
        <taxon>Flavobacteriaceae</taxon>
        <taxon>Croceitalea</taxon>
    </lineage>
</organism>
<comment type="caution">
    <text evidence="2">The sequence shown here is derived from an EMBL/GenBank/DDBJ whole genome shotgun (WGS) entry which is preliminary data.</text>
</comment>
<keyword evidence="1" id="KW-0812">Transmembrane</keyword>
<evidence type="ECO:0000313" key="3">
    <source>
        <dbReference type="Proteomes" id="UP001250662"/>
    </source>
</evidence>
<feature type="transmembrane region" description="Helical" evidence="1">
    <location>
        <begin position="123"/>
        <end position="146"/>
    </location>
</feature>
<keyword evidence="1" id="KW-0472">Membrane</keyword>
<sequence>MKKKEIYWIVGTLVLVLILTLAIFGMDGLKSDSTWDINIHDTYFVIANFHLIPLIFVFTFFVVYLIRTTRRNFKNITSNLILMIVTILFVLVLGKLIAMLDFFGGPNNNQNVPLDKSPVENAIGILSKVMFVLQIGLLILLSYCGFKTGRNYNGKK</sequence>
<dbReference type="InterPro" id="IPR036927">
    <property type="entry name" value="Cyt_c_oxase-like_su1_sf"/>
</dbReference>
<keyword evidence="3" id="KW-1185">Reference proteome</keyword>
<feature type="transmembrane region" description="Helical" evidence="1">
    <location>
        <begin position="46"/>
        <end position="66"/>
    </location>
</feature>
<dbReference type="RefSeq" id="WP_311388540.1">
    <property type="nucleotide sequence ID" value="NZ_JAVRHU010000008.1"/>
</dbReference>
<keyword evidence="1" id="KW-1133">Transmembrane helix</keyword>
<dbReference type="SUPFAM" id="SSF81442">
    <property type="entry name" value="Cytochrome c oxidase subunit I-like"/>
    <property type="match status" value="1"/>
</dbReference>
<dbReference type="Proteomes" id="UP001250662">
    <property type="component" value="Unassembled WGS sequence"/>
</dbReference>
<evidence type="ECO:0000256" key="1">
    <source>
        <dbReference type="SAM" id="Phobius"/>
    </source>
</evidence>